<reference evidence="2" key="1">
    <citation type="journal article" date="2023" name="Front. Plant Sci.">
        <title>Chromosomal-level genome assembly of Melastoma candidum provides insights into trichome evolution.</title>
        <authorList>
            <person name="Zhong Y."/>
            <person name="Wu W."/>
            <person name="Sun C."/>
            <person name="Zou P."/>
            <person name="Liu Y."/>
            <person name="Dai S."/>
            <person name="Zhou R."/>
        </authorList>
    </citation>
    <scope>NUCLEOTIDE SEQUENCE [LARGE SCALE GENOMIC DNA]</scope>
</reference>
<gene>
    <name evidence="1" type="ORF">MLD38_003385</name>
</gene>
<dbReference type="EMBL" id="CM042881">
    <property type="protein sequence ID" value="KAI4385345.1"/>
    <property type="molecule type" value="Genomic_DNA"/>
</dbReference>
<keyword evidence="2" id="KW-1185">Reference proteome</keyword>
<dbReference type="Proteomes" id="UP001057402">
    <property type="component" value="Chromosome 2"/>
</dbReference>
<sequence>MQCGDGGRSFGDNALHFRPVMEAIIADSQLFPSPRLEDDAANAISGLEDAMVASPWCTKKASSVIREFKKDENISSPP</sequence>
<evidence type="ECO:0000313" key="1">
    <source>
        <dbReference type="EMBL" id="KAI4385345.1"/>
    </source>
</evidence>
<proteinExistence type="predicted"/>
<evidence type="ECO:0000313" key="2">
    <source>
        <dbReference type="Proteomes" id="UP001057402"/>
    </source>
</evidence>
<name>A0ACB9S2F2_9MYRT</name>
<accession>A0ACB9S2F2</accession>
<organism evidence="1 2">
    <name type="scientific">Melastoma candidum</name>
    <dbReference type="NCBI Taxonomy" id="119954"/>
    <lineage>
        <taxon>Eukaryota</taxon>
        <taxon>Viridiplantae</taxon>
        <taxon>Streptophyta</taxon>
        <taxon>Embryophyta</taxon>
        <taxon>Tracheophyta</taxon>
        <taxon>Spermatophyta</taxon>
        <taxon>Magnoliopsida</taxon>
        <taxon>eudicotyledons</taxon>
        <taxon>Gunneridae</taxon>
        <taxon>Pentapetalae</taxon>
        <taxon>rosids</taxon>
        <taxon>malvids</taxon>
        <taxon>Myrtales</taxon>
        <taxon>Melastomataceae</taxon>
        <taxon>Melastomatoideae</taxon>
        <taxon>Melastomateae</taxon>
        <taxon>Melastoma</taxon>
    </lineage>
</organism>
<comment type="caution">
    <text evidence="1">The sequence shown here is derived from an EMBL/GenBank/DDBJ whole genome shotgun (WGS) entry which is preliminary data.</text>
</comment>
<protein>
    <submittedName>
        <fullName evidence="1">Uncharacterized protein</fullName>
    </submittedName>
</protein>